<evidence type="ECO:0000313" key="1">
    <source>
        <dbReference type="EMBL" id="KAJ3497039.1"/>
    </source>
</evidence>
<organism evidence="1 2">
    <name type="scientific">Agrocybe chaxingu</name>
    <dbReference type="NCBI Taxonomy" id="84603"/>
    <lineage>
        <taxon>Eukaryota</taxon>
        <taxon>Fungi</taxon>
        <taxon>Dikarya</taxon>
        <taxon>Basidiomycota</taxon>
        <taxon>Agaricomycotina</taxon>
        <taxon>Agaricomycetes</taxon>
        <taxon>Agaricomycetidae</taxon>
        <taxon>Agaricales</taxon>
        <taxon>Agaricineae</taxon>
        <taxon>Strophariaceae</taxon>
        <taxon>Agrocybe</taxon>
    </lineage>
</organism>
<proteinExistence type="predicted"/>
<evidence type="ECO:0000313" key="2">
    <source>
        <dbReference type="Proteomes" id="UP001148786"/>
    </source>
</evidence>
<sequence>MRFLTVFVAFTSIFFGVASGLYVPKGWKLTSGGLSQVSAHSKNALSHPVIASAAPAPRELDEFDELTIRDLAFEVLDLYLRSDDFDLLEERAPTKGKVAEPKIRFHADVKKKFNALDLHGKDRLKVKKFHRKVVKDEMKKNGAARAVITHEYHSTGSRDPTPHITVKFYEKSGKVIPSKYGTSGATGQSHHLYGTGRTVPTEYTNAITAKGGRL</sequence>
<dbReference type="EMBL" id="JANKHO010001894">
    <property type="protein sequence ID" value="KAJ3497039.1"/>
    <property type="molecule type" value="Genomic_DNA"/>
</dbReference>
<protein>
    <submittedName>
        <fullName evidence="1">Uncharacterized protein</fullName>
    </submittedName>
</protein>
<keyword evidence="2" id="KW-1185">Reference proteome</keyword>
<gene>
    <name evidence="1" type="ORF">NLJ89_g10402</name>
</gene>
<accession>A0A9W8JYS4</accession>
<reference evidence="1" key="1">
    <citation type="submission" date="2022-07" db="EMBL/GenBank/DDBJ databases">
        <title>Genome Sequence of Agrocybe chaxingu.</title>
        <authorList>
            <person name="Buettner E."/>
        </authorList>
    </citation>
    <scope>NUCLEOTIDE SEQUENCE</scope>
    <source>
        <strain evidence="1">MP-N11</strain>
    </source>
</reference>
<name>A0A9W8JYS4_9AGAR</name>
<dbReference type="OrthoDB" id="3004187at2759"/>
<dbReference type="Proteomes" id="UP001148786">
    <property type="component" value="Unassembled WGS sequence"/>
</dbReference>
<dbReference type="AlphaFoldDB" id="A0A9W8JYS4"/>
<comment type="caution">
    <text evidence="1">The sequence shown here is derived from an EMBL/GenBank/DDBJ whole genome shotgun (WGS) entry which is preliminary data.</text>
</comment>